<dbReference type="EMBL" id="MU394360">
    <property type="protein sequence ID" value="KAI6082952.1"/>
    <property type="molecule type" value="Genomic_DNA"/>
</dbReference>
<keyword evidence="2" id="KW-1185">Reference proteome</keyword>
<evidence type="ECO:0000313" key="1">
    <source>
        <dbReference type="EMBL" id="KAI6082952.1"/>
    </source>
</evidence>
<proteinExistence type="predicted"/>
<name>A0ACC0CR62_9PEZI</name>
<accession>A0ACC0CR62</accession>
<evidence type="ECO:0000313" key="2">
    <source>
        <dbReference type="Proteomes" id="UP001497680"/>
    </source>
</evidence>
<reference evidence="1 2" key="1">
    <citation type="journal article" date="2022" name="New Phytol.">
        <title>Ecological generalism drives hyperdiversity of secondary metabolite gene clusters in xylarialean endophytes.</title>
        <authorList>
            <person name="Franco M.E.E."/>
            <person name="Wisecaver J.H."/>
            <person name="Arnold A.E."/>
            <person name="Ju Y.M."/>
            <person name="Slot J.C."/>
            <person name="Ahrendt S."/>
            <person name="Moore L.P."/>
            <person name="Eastman K.E."/>
            <person name="Scott K."/>
            <person name="Konkel Z."/>
            <person name="Mondo S.J."/>
            <person name="Kuo A."/>
            <person name="Hayes R.D."/>
            <person name="Haridas S."/>
            <person name="Andreopoulos B."/>
            <person name="Riley R."/>
            <person name="LaButti K."/>
            <person name="Pangilinan J."/>
            <person name="Lipzen A."/>
            <person name="Amirebrahimi M."/>
            <person name="Yan J."/>
            <person name="Adam C."/>
            <person name="Keymanesh K."/>
            <person name="Ng V."/>
            <person name="Louie K."/>
            <person name="Northen T."/>
            <person name="Drula E."/>
            <person name="Henrissat B."/>
            <person name="Hsieh H.M."/>
            <person name="Youens-Clark K."/>
            <person name="Lutzoni F."/>
            <person name="Miadlikowska J."/>
            <person name="Eastwood D.C."/>
            <person name="Hamelin R.C."/>
            <person name="Grigoriev I.V."/>
            <person name="U'Ren J.M."/>
        </authorList>
    </citation>
    <scope>NUCLEOTIDE SEQUENCE [LARGE SCALE GENOMIC DNA]</scope>
    <source>
        <strain evidence="1 2">ER1909</strain>
    </source>
</reference>
<sequence>MDALPDNPTAPVIVERVTASDIPDIIAVWWDSFSSDFIRRVFPQTPDGRCWLERAFNRYLGPAPAPDYPRTECLLVRSPGTGVPVAMAVYHVVPAGCDPALHSWRVRWPAFDDLPDIREDVLAEFFEPMEKTQTYLLGDRGHVYLEALGTMEAHRKRGYGSALVKWGSDLADKLGVECYLDASPDGKPLYEKNGYIEQDVSAIIEKPSGSSMVRPIKWES</sequence>
<gene>
    <name evidence="1" type="ORF">F4821DRAFT_203118</name>
</gene>
<comment type="caution">
    <text evidence="1">The sequence shown here is derived from an EMBL/GenBank/DDBJ whole genome shotgun (WGS) entry which is preliminary data.</text>
</comment>
<organism evidence="1 2">
    <name type="scientific">Hypoxylon rubiginosum</name>
    <dbReference type="NCBI Taxonomy" id="110542"/>
    <lineage>
        <taxon>Eukaryota</taxon>
        <taxon>Fungi</taxon>
        <taxon>Dikarya</taxon>
        <taxon>Ascomycota</taxon>
        <taxon>Pezizomycotina</taxon>
        <taxon>Sordariomycetes</taxon>
        <taxon>Xylariomycetidae</taxon>
        <taxon>Xylariales</taxon>
        <taxon>Hypoxylaceae</taxon>
        <taxon>Hypoxylon</taxon>
    </lineage>
</organism>
<protein>
    <submittedName>
        <fullName evidence="1">Acyl-CoA N-acyltransferase</fullName>
    </submittedName>
</protein>
<dbReference type="Proteomes" id="UP001497680">
    <property type="component" value="Unassembled WGS sequence"/>
</dbReference>